<dbReference type="OrthoDB" id="276151at2759"/>
<evidence type="ECO:0000256" key="5">
    <source>
        <dbReference type="SAM" id="MobiDB-lite"/>
    </source>
</evidence>
<evidence type="ECO:0000256" key="4">
    <source>
        <dbReference type="ARBA" id="ARBA00022691"/>
    </source>
</evidence>
<evidence type="ECO:0000313" key="7">
    <source>
        <dbReference type="Proteomes" id="UP000799778"/>
    </source>
</evidence>
<organism evidence="6 7">
    <name type="scientific">Aaosphaeria arxii CBS 175.79</name>
    <dbReference type="NCBI Taxonomy" id="1450172"/>
    <lineage>
        <taxon>Eukaryota</taxon>
        <taxon>Fungi</taxon>
        <taxon>Dikarya</taxon>
        <taxon>Ascomycota</taxon>
        <taxon>Pezizomycotina</taxon>
        <taxon>Dothideomycetes</taxon>
        <taxon>Pleosporomycetidae</taxon>
        <taxon>Pleosporales</taxon>
        <taxon>Pleosporales incertae sedis</taxon>
        <taxon>Aaosphaeria</taxon>
    </lineage>
</organism>
<dbReference type="AlphaFoldDB" id="A0A6A5Y5Q9"/>
<evidence type="ECO:0000256" key="3">
    <source>
        <dbReference type="ARBA" id="ARBA00022679"/>
    </source>
</evidence>
<accession>A0A6A5Y5Q9</accession>
<feature type="compositionally biased region" description="Polar residues" evidence="5">
    <location>
        <begin position="1"/>
        <end position="19"/>
    </location>
</feature>
<evidence type="ECO:0000256" key="1">
    <source>
        <dbReference type="ARBA" id="ARBA00022553"/>
    </source>
</evidence>
<dbReference type="GO" id="GO:0032259">
    <property type="term" value="P:methylation"/>
    <property type="evidence" value="ECO:0007669"/>
    <property type="project" value="UniProtKB-KW"/>
</dbReference>
<dbReference type="PROSITE" id="PS51585">
    <property type="entry name" value="SAM_MT_TPMT"/>
    <property type="match status" value="1"/>
</dbReference>
<dbReference type="RefSeq" id="XP_033388520.1">
    <property type="nucleotide sequence ID" value="XM_033521060.1"/>
</dbReference>
<dbReference type="PANTHER" id="PTHR32183">
    <property type="match status" value="1"/>
</dbReference>
<reference evidence="6" key="1">
    <citation type="journal article" date="2020" name="Stud. Mycol.">
        <title>101 Dothideomycetes genomes: a test case for predicting lifestyles and emergence of pathogens.</title>
        <authorList>
            <person name="Haridas S."/>
            <person name="Albert R."/>
            <person name="Binder M."/>
            <person name="Bloem J."/>
            <person name="Labutti K."/>
            <person name="Salamov A."/>
            <person name="Andreopoulos B."/>
            <person name="Baker S."/>
            <person name="Barry K."/>
            <person name="Bills G."/>
            <person name="Bluhm B."/>
            <person name="Cannon C."/>
            <person name="Castanera R."/>
            <person name="Culley D."/>
            <person name="Daum C."/>
            <person name="Ezra D."/>
            <person name="Gonzalez J."/>
            <person name="Henrissat B."/>
            <person name="Kuo A."/>
            <person name="Liang C."/>
            <person name="Lipzen A."/>
            <person name="Lutzoni F."/>
            <person name="Magnuson J."/>
            <person name="Mondo S."/>
            <person name="Nolan M."/>
            <person name="Ohm R."/>
            <person name="Pangilinan J."/>
            <person name="Park H.-J."/>
            <person name="Ramirez L."/>
            <person name="Alfaro M."/>
            <person name="Sun H."/>
            <person name="Tritt A."/>
            <person name="Yoshinaga Y."/>
            <person name="Zwiers L.-H."/>
            <person name="Turgeon B."/>
            <person name="Goodwin S."/>
            <person name="Spatafora J."/>
            <person name="Crous P."/>
            <person name="Grigoriev I."/>
        </authorList>
    </citation>
    <scope>NUCLEOTIDE SEQUENCE</scope>
    <source>
        <strain evidence="6">CBS 175.79</strain>
    </source>
</reference>
<sequence>MSTPNVNSAPTSAAPTQNQDRLKTFFEGQSADTHPSRWDDLWKAGDFLPWDRGFVNPALIDALNERKELFGSPKKEDGSRKKVLVPGCGKGYDLVLFAAYGYDALGLEISENAVKAAEEFLKNPGEGKEGEYKTHDPEIGRGTATVIQADFFKYDWREEEAGPCGKGYDLIYDNTFLSALPPSLRPDWALRMSRLVVATGILVCLEFPTHKPPKSGGPPWALPPDVYEELFKRPGSVINYDEDGRVIKNEGATSENSLARIAHWKPKRTHQVGIINGEVKDWVSVWNHK</sequence>
<evidence type="ECO:0000256" key="2">
    <source>
        <dbReference type="ARBA" id="ARBA00022603"/>
    </source>
</evidence>
<keyword evidence="7" id="KW-1185">Reference proteome</keyword>
<dbReference type="InterPro" id="IPR008854">
    <property type="entry name" value="TPMT"/>
</dbReference>
<dbReference type="SUPFAM" id="SSF53335">
    <property type="entry name" value="S-adenosyl-L-methionine-dependent methyltransferases"/>
    <property type="match status" value="1"/>
</dbReference>
<dbReference type="CDD" id="cd02440">
    <property type="entry name" value="AdoMet_MTases"/>
    <property type="match status" value="1"/>
</dbReference>
<evidence type="ECO:0000313" key="6">
    <source>
        <dbReference type="EMBL" id="KAF2020181.1"/>
    </source>
</evidence>
<keyword evidence="4" id="KW-0949">S-adenosyl-L-methionine</keyword>
<keyword evidence="2 6" id="KW-0489">Methyltransferase</keyword>
<keyword evidence="3 6" id="KW-0808">Transferase</keyword>
<dbReference type="EMBL" id="ML978067">
    <property type="protein sequence ID" value="KAF2020181.1"/>
    <property type="molecule type" value="Genomic_DNA"/>
</dbReference>
<keyword evidence="1" id="KW-0597">Phosphoprotein</keyword>
<dbReference type="Proteomes" id="UP000799778">
    <property type="component" value="Unassembled WGS sequence"/>
</dbReference>
<name>A0A6A5Y5Q9_9PLEO</name>
<gene>
    <name evidence="6" type="ORF">BU24DRAFT_134942</name>
</gene>
<dbReference type="PANTHER" id="PTHR32183:SF6">
    <property type="entry name" value="CYSTEINE SULFINATE DESULFINASE_CYSTEINE DESULFURASE AND RELATED ENZYMES"/>
    <property type="match status" value="1"/>
</dbReference>
<dbReference type="Gene3D" id="3.40.50.150">
    <property type="entry name" value="Vaccinia Virus protein VP39"/>
    <property type="match status" value="1"/>
</dbReference>
<dbReference type="InterPro" id="IPR029063">
    <property type="entry name" value="SAM-dependent_MTases_sf"/>
</dbReference>
<dbReference type="GO" id="GO:0008757">
    <property type="term" value="F:S-adenosylmethionine-dependent methyltransferase activity"/>
    <property type="evidence" value="ECO:0007669"/>
    <property type="project" value="InterPro"/>
</dbReference>
<dbReference type="Pfam" id="PF05724">
    <property type="entry name" value="TPMT"/>
    <property type="match status" value="1"/>
</dbReference>
<feature type="region of interest" description="Disordered" evidence="5">
    <location>
        <begin position="1"/>
        <end position="20"/>
    </location>
</feature>
<protein>
    <submittedName>
        <fullName evidence="6">S-adenosyl-L-methionine-dependent methyltransferase</fullName>
    </submittedName>
</protein>
<dbReference type="GeneID" id="54278457"/>
<proteinExistence type="predicted"/>